<dbReference type="PROSITE" id="PS50901">
    <property type="entry name" value="FTSK"/>
    <property type="match status" value="1"/>
</dbReference>
<dbReference type="Pfam" id="PF09397">
    <property type="entry name" value="FtsK_gamma"/>
    <property type="match status" value="1"/>
</dbReference>
<evidence type="ECO:0000256" key="4">
    <source>
        <dbReference type="ARBA" id="ARBA00023125"/>
    </source>
</evidence>
<dbReference type="CDD" id="cd01127">
    <property type="entry name" value="TrwB_TraG_TraD_VirD4"/>
    <property type="match status" value="1"/>
</dbReference>
<evidence type="ECO:0000256" key="1">
    <source>
        <dbReference type="ARBA" id="ARBA00006474"/>
    </source>
</evidence>
<dbReference type="Gene3D" id="3.40.50.300">
    <property type="entry name" value="P-loop containing nucleotide triphosphate hydrolases"/>
    <property type="match status" value="1"/>
</dbReference>
<keyword evidence="2 5" id="KW-0547">Nucleotide-binding</keyword>
<dbReference type="InterPro" id="IPR036388">
    <property type="entry name" value="WH-like_DNA-bd_sf"/>
</dbReference>
<dbReference type="Pfam" id="PF17854">
    <property type="entry name" value="FtsK_alpha"/>
    <property type="match status" value="1"/>
</dbReference>
<dbReference type="InterPro" id="IPR036390">
    <property type="entry name" value="WH_DNA-bd_sf"/>
</dbReference>
<keyword evidence="7" id="KW-1133">Transmembrane helix</keyword>
<dbReference type="GO" id="GO:0003677">
    <property type="term" value="F:DNA binding"/>
    <property type="evidence" value="ECO:0007669"/>
    <property type="project" value="UniProtKB-KW"/>
</dbReference>
<dbReference type="Proteomes" id="UP000231569">
    <property type="component" value="Unassembled WGS sequence"/>
</dbReference>
<feature type="binding site" evidence="5">
    <location>
        <begin position="390"/>
        <end position="397"/>
    </location>
    <ligand>
        <name>ATP</name>
        <dbReference type="ChEBI" id="CHEBI:30616"/>
    </ligand>
</feature>
<evidence type="ECO:0000256" key="6">
    <source>
        <dbReference type="SAM" id="MobiDB-lite"/>
    </source>
</evidence>
<evidence type="ECO:0000259" key="8">
    <source>
        <dbReference type="PROSITE" id="PS50901"/>
    </source>
</evidence>
<dbReference type="AlphaFoldDB" id="A0A2M8KVQ6"/>
<comment type="similarity">
    <text evidence="1">Belongs to the FtsK/SpoIIIE/SftA family.</text>
</comment>
<keyword evidence="7" id="KW-0472">Membrane</keyword>
<evidence type="ECO:0000256" key="3">
    <source>
        <dbReference type="ARBA" id="ARBA00022840"/>
    </source>
</evidence>
<dbReference type="Gene3D" id="1.10.10.10">
    <property type="entry name" value="Winged helix-like DNA-binding domain superfamily/Winged helix DNA-binding domain"/>
    <property type="match status" value="1"/>
</dbReference>
<dbReference type="SUPFAM" id="SSF52540">
    <property type="entry name" value="P-loop containing nucleoside triphosphate hydrolases"/>
    <property type="match status" value="1"/>
</dbReference>
<dbReference type="Gene3D" id="3.30.980.40">
    <property type="match status" value="1"/>
</dbReference>
<protein>
    <submittedName>
        <fullName evidence="9">DNA translocase FtsK</fullName>
    </submittedName>
</protein>
<evidence type="ECO:0000256" key="7">
    <source>
        <dbReference type="SAM" id="Phobius"/>
    </source>
</evidence>
<gene>
    <name evidence="9" type="ORF">COU89_00355</name>
</gene>
<dbReference type="InterPro" id="IPR027417">
    <property type="entry name" value="P-loop_NTPase"/>
</dbReference>
<dbReference type="InterPro" id="IPR018541">
    <property type="entry name" value="Ftsk_gamma"/>
</dbReference>
<proteinExistence type="inferred from homology"/>
<reference evidence="10" key="1">
    <citation type="submission" date="2017-09" db="EMBL/GenBank/DDBJ databases">
        <title>Depth-based differentiation of microbial function through sediment-hosted aquifers and enrichment of novel symbionts in the deep terrestrial subsurface.</title>
        <authorList>
            <person name="Probst A.J."/>
            <person name="Ladd B."/>
            <person name="Jarett J.K."/>
            <person name="Geller-Mcgrath D.E."/>
            <person name="Sieber C.M.K."/>
            <person name="Emerson J.B."/>
            <person name="Anantharaman K."/>
            <person name="Thomas B.C."/>
            <person name="Malmstrom R."/>
            <person name="Stieglmeier M."/>
            <person name="Klingl A."/>
            <person name="Woyke T."/>
            <person name="Ryan C.M."/>
            <person name="Banfield J.F."/>
        </authorList>
    </citation>
    <scope>NUCLEOTIDE SEQUENCE [LARGE SCALE GENOMIC DNA]</scope>
</reference>
<feature type="domain" description="FtsK" evidence="8">
    <location>
        <begin position="373"/>
        <end position="562"/>
    </location>
</feature>
<dbReference type="InterPro" id="IPR041027">
    <property type="entry name" value="FtsK_alpha"/>
</dbReference>
<dbReference type="SUPFAM" id="SSF46785">
    <property type="entry name" value="Winged helix' DNA-binding domain"/>
    <property type="match status" value="1"/>
</dbReference>
<sequence>MGRKKAIRIPIVGGKLKSGTIYSIFALLLILAFVLLAISFNQKAEGLSWARVWMMNQFGAFAFIFPVFFLMGGALSIQPKKVKLVKPRWMAGIILLFISLLGLFGTGEVGIVLQVTVADFISSLGASVLYLTLFLISMLIIFELSLQDFIMLVAKITDAIVKTLQAIFAIVPNKSHSAETSRDRMEDEFVGNKPLAKPMSPSGISPSAQPTKATAAAQTEFADNKFHSAATGISKDWKFPPLSLLDDPSNVQADRGDVKQNSDSIEEALDSFGVRARVVDISYGPAVTQYALQIAKGVKLNKITSLSNNLALALAAPNGQIRIEAPIPGKSLVGIEVPNLRSQTVSLKEMLRTQHFVDRAKLLRVPMGYDVSGNPITVDIDTMPHILVAGTTGSGKSVCLSAWICSILFRTTPDEVKLLLIDPKRVTFSPFDGIPHLMTNIIHDTKDTLSALKWAVGEMEDRYQLLSNMRARDIYSYNARAVRPEERMPMVLIVIDELADLMMAASKEVESLITRIAQKARAVGIYLVLATQRPSVDVITGLMKANIPARVSFNVSSMIDSRVIIDMPGAEKLLGKGDMLYLSPSSSKPTRIQGPFVTEKEINNLVEFFKKTVPVVHYTTEITENSVKETMTPSGMMVLKSENNDPLFMRAVELVCQHRKASTSFLQRYLSVGYGRAARLMDKLESSGAIGPGSGAKPREIRITSPEELNKA</sequence>
<dbReference type="PANTHER" id="PTHR22683">
    <property type="entry name" value="SPORULATION PROTEIN RELATED"/>
    <property type="match status" value="1"/>
</dbReference>
<evidence type="ECO:0000313" key="9">
    <source>
        <dbReference type="EMBL" id="PJE63989.1"/>
    </source>
</evidence>
<dbReference type="InterPro" id="IPR050206">
    <property type="entry name" value="FtsK/SpoIIIE/SftA"/>
</dbReference>
<evidence type="ECO:0000256" key="2">
    <source>
        <dbReference type="ARBA" id="ARBA00022741"/>
    </source>
</evidence>
<evidence type="ECO:0000256" key="5">
    <source>
        <dbReference type="PROSITE-ProRule" id="PRU00289"/>
    </source>
</evidence>
<keyword evidence="4" id="KW-0238">DNA-binding</keyword>
<dbReference type="EMBL" id="PFEE01000006">
    <property type="protein sequence ID" value="PJE63989.1"/>
    <property type="molecule type" value="Genomic_DNA"/>
</dbReference>
<feature type="transmembrane region" description="Helical" evidence="7">
    <location>
        <begin position="21"/>
        <end position="38"/>
    </location>
</feature>
<comment type="caution">
    <text evidence="9">The sequence shown here is derived from an EMBL/GenBank/DDBJ whole genome shotgun (WGS) entry which is preliminary data.</text>
</comment>
<keyword evidence="3 5" id="KW-0067">ATP-binding</keyword>
<dbReference type="SMART" id="SM00843">
    <property type="entry name" value="Ftsk_gamma"/>
    <property type="match status" value="1"/>
</dbReference>
<feature type="transmembrane region" description="Helical" evidence="7">
    <location>
        <begin position="120"/>
        <end position="142"/>
    </location>
</feature>
<keyword evidence="7" id="KW-0812">Transmembrane</keyword>
<name>A0A2M8KVQ6_9BACT</name>
<accession>A0A2M8KVQ6</accession>
<organism evidence="9 10">
    <name type="scientific">Candidatus Roizmanbacteria bacterium CG10_big_fil_rev_8_21_14_0_10_45_7</name>
    <dbReference type="NCBI Taxonomy" id="1974854"/>
    <lineage>
        <taxon>Bacteria</taxon>
        <taxon>Candidatus Roizmaniibacteriota</taxon>
    </lineage>
</organism>
<dbReference type="PANTHER" id="PTHR22683:SF41">
    <property type="entry name" value="DNA TRANSLOCASE FTSK"/>
    <property type="match status" value="1"/>
</dbReference>
<dbReference type="InterPro" id="IPR002543">
    <property type="entry name" value="FtsK_dom"/>
</dbReference>
<feature type="transmembrane region" description="Helical" evidence="7">
    <location>
        <begin position="58"/>
        <end position="77"/>
    </location>
</feature>
<feature type="transmembrane region" description="Helical" evidence="7">
    <location>
        <begin position="89"/>
        <end position="114"/>
    </location>
</feature>
<dbReference type="GO" id="GO:0005524">
    <property type="term" value="F:ATP binding"/>
    <property type="evidence" value="ECO:0007669"/>
    <property type="project" value="UniProtKB-UniRule"/>
</dbReference>
<feature type="region of interest" description="Disordered" evidence="6">
    <location>
        <begin position="686"/>
        <end position="712"/>
    </location>
</feature>
<evidence type="ECO:0000313" key="10">
    <source>
        <dbReference type="Proteomes" id="UP000231569"/>
    </source>
</evidence>
<dbReference type="Pfam" id="PF01580">
    <property type="entry name" value="FtsK_SpoIIIE"/>
    <property type="match status" value="1"/>
</dbReference>